<dbReference type="Gene3D" id="1.10.260.40">
    <property type="entry name" value="lambda repressor-like DNA-binding domains"/>
    <property type="match status" value="1"/>
</dbReference>
<dbReference type="SUPFAM" id="SSF53822">
    <property type="entry name" value="Periplasmic binding protein-like I"/>
    <property type="match status" value="1"/>
</dbReference>
<dbReference type="Pfam" id="PF00356">
    <property type="entry name" value="LacI"/>
    <property type="match status" value="1"/>
</dbReference>
<keyword evidence="3" id="KW-0238">DNA-binding</keyword>
<protein>
    <submittedName>
        <fullName evidence="7">Sugar-binding domain protein</fullName>
    </submittedName>
</protein>
<dbReference type="InterPro" id="IPR010982">
    <property type="entry name" value="Lambda_DNA-bd_dom_sf"/>
</dbReference>
<dbReference type="SMART" id="SM00354">
    <property type="entry name" value="HTH_LACI"/>
    <property type="match status" value="1"/>
</dbReference>
<accession>U2LJB1</accession>
<dbReference type="PROSITE" id="PS50932">
    <property type="entry name" value="HTH_LACI_2"/>
    <property type="match status" value="1"/>
</dbReference>
<dbReference type="OrthoDB" id="369222at2"/>
<gene>
    <name evidence="7" type="ORF">RUMCAL_03395</name>
</gene>
<evidence type="ECO:0000256" key="1">
    <source>
        <dbReference type="ARBA" id="ARBA00022491"/>
    </source>
</evidence>
<feature type="domain" description="HTH lacI-type" evidence="5">
    <location>
        <begin position="1"/>
        <end position="55"/>
    </location>
</feature>
<proteinExistence type="predicted"/>
<dbReference type="GO" id="GO:0003700">
    <property type="term" value="F:DNA-binding transcription factor activity"/>
    <property type="evidence" value="ECO:0007669"/>
    <property type="project" value="TreeGrafter"/>
</dbReference>
<dbReference type="PANTHER" id="PTHR30146:SF95">
    <property type="entry name" value="RIBOSE OPERON REPRESSOR"/>
    <property type="match status" value="1"/>
</dbReference>
<dbReference type="CDD" id="cd01392">
    <property type="entry name" value="HTH_LacI"/>
    <property type="match status" value="1"/>
</dbReference>
<dbReference type="PROSITE" id="PS50943">
    <property type="entry name" value="HTH_CROC1"/>
    <property type="match status" value="1"/>
</dbReference>
<dbReference type="EMBL" id="AWVF01000450">
    <property type="protein sequence ID" value="ERJ87188.1"/>
    <property type="molecule type" value="Genomic_DNA"/>
</dbReference>
<dbReference type="PANTHER" id="PTHR30146">
    <property type="entry name" value="LACI-RELATED TRANSCRIPTIONAL REPRESSOR"/>
    <property type="match status" value="1"/>
</dbReference>
<keyword evidence="8" id="KW-1185">Reference proteome</keyword>
<dbReference type="eggNOG" id="COG1609">
    <property type="taxonomic scope" value="Bacteria"/>
</dbReference>
<evidence type="ECO:0000313" key="7">
    <source>
        <dbReference type="EMBL" id="ERJ87188.1"/>
    </source>
</evidence>
<dbReference type="PATRIC" id="fig|411473.3.peg.2850"/>
<dbReference type="Pfam" id="PF13377">
    <property type="entry name" value="Peripla_BP_3"/>
    <property type="match status" value="1"/>
</dbReference>
<comment type="caution">
    <text evidence="7">The sequence shown here is derived from an EMBL/GenBank/DDBJ whole genome shotgun (WGS) entry which is preliminary data.</text>
</comment>
<keyword evidence="2" id="KW-0805">Transcription regulation</keyword>
<dbReference type="AlphaFoldDB" id="U2LJB1"/>
<evidence type="ECO:0000256" key="2">
    <source>
        <dbReference type="ARBA" id="ARBA00023015"/>
    </source>
</evidence>
<dbReference type="SUPFAM" id="SSF47413">
    <property type="entry name" value="lambda repressor-like DNA-binding domains"/>
    <property type="match status" value="1"/>
</dbReference>
<keyword evidence="1" id="KW-0678">Repressor</keyword>
<evidence type="ECO:0000256" key="3">
    <source>
        <dbReference type="ARBA" id="ARBA00023125"/>
    </source>
</evidence>
<dbReference type="STRING" id="411473.RUMCAL_03395"/>
<sequence length="336" mass="38193">VTFADIAAYTGFSKTTISRYFNNPDSITVENQEKIANALEVLDYKENKLARVMANGKTEMVGVIIPNLYMHYYSDMLDHIISTYEEYGYKFIVFAGNEDADVERRYIQELLAYKTEGLIILSHTLSSKELAEYHVPIVTIEREDEYVCSVNTDNYMGGVQAATVLAKSGCDILLHANADFPNTIPAYKRIQGFQDFCETNGLEHCIMIRNFGANFEENNAEIAKLLQEIEETYAEKKVGIFMPNDTHANILLNLIIRKYGTLPERYKIIGFDNSPVSREAIFPITTVGQQMDKIAQEAVELLSLQISERKKRRPKPLAAPIHKVLTPILIRRETTK</sequence>
<name>U2LJB1_9FIRM</name>
<dbReference type="InterPro" id="IPR028082">
    <property type="entry name" value="Peripla_BP_I"/>
</dbReference>
<dbReference type="InterPro" id="IPR001387">
    <property type="entry name" value="Cro/C1-type_HTH"/>
</dbReference>
<feature type="non-terminal residue" evidence="7">
    <location>
        <position position="1"/>
    </location>
</feature>
<organism evidence="7 8">
    <name type="scientific">Ruminococcus callidus ATCC 27760</name>
    <dbReference type="NCBI Taxonomy" id="411473"/>
    <lineage>
        <taxon>Bacteria</taxon>
        <taxon>Bacillati</taxon>
        <taxon>Bacillota</taxon>
        <taxon>Clostridia</taxon>
        <taxon>Eubacteriales</taxon>
        <taxon>Oscillospiraceae</taxon>
        <taxon>Ruminococcus</taxon>
    </lineage>
</organism>
<dbReference type="RefSeq" id="WP_021681705.1">
    <property type="nucleotide sequence ID" value="NZ_KI260362.1"/>
</dbReference>
<dbReference type="InterPro" id="IPR000843">
    <property type="entry name" value="HTH_LacI"/>
</dbReference>
<evidence type="ECO:0000313" key="8">
    <source>
        <dbReference type="Proteomes" id="UP000016662"/>
    </source>
</evidence>
<feature type="domain" description="HTH cro/C1-type" evidence="6">
    <location>
        <begin position="4"/>
        <end position="45"/>
    </location>
</feature>
<evidence type="ECO:0000256" key="4">
    <source>
        <dbReference type="ARBA" id="ARBA00023163"/>
    </source>
</evidence>
<dbReference type="Gene3D" id="3.40.50.2300">
    <property type="match status" value="2"/>
</dbReference>
<dbReference type="Proteomes" id="UP000016662">
    <property type="component" value="Unassembled WGS sequence"/>
</dbReference>
<keyword evidence="4" id="KW-0804">Transcription</keyword>
<dbReference type="GO" id="GO:0000976">
    <property type="term" value="F:transcription cis-regulatory region binding"/>
    <property type="evidence" value="ECO:0007669"/>
    <property type="project" value="TreeGrafter"/>
</dbReference>
<dbReference type="InterPro" id="IPR046335">
    <property type="entry name" value="LacI/GalR-like_sensor"/>
</dbReference>
<evidence type="ECO:0000259" key="5">
    <source>
        <dbReference type="PROSITE" id="PS50932"/>
    </source>
</evidence>
<reference evidence="7 8" key="1">
    <citation type="submission" date="2013-07" db="EMBL/GenBank/DDBJ databases">
        <authorList>
            <person name="Weinstock G."/>
            <person name="Sodergren E."/>
            <person name="Wylie T."/>
            <person name="Fulton L."/>
            <person name="Fulton R."/>
            <person name="Fronick C."/>
            <person name="O'Laughlin M."/>
            <person name="Godfrey J."/>
            <person name="Miner T."/>
            <person name="Herter B."/>
            <person name="Appelbaum E."/>
            <person name="Cordes M."/>
            <person name="Lek S."/>
            <person name="Wollam A."/>
            <person name="Pepin K.H."/>
            <person name="Palsikar V.B."/>
            <person name="Mitreva M."/>
            <person name="Wilson R.K."/>
        </authorList>
    </citation>
    <scope>NUCLEOTIDE SEQUENCE [LARGE SCALE GENOMIC DNA]</scope>
    <source>
        <strain evidence="7 8">ATCC 27760</strain>
    </source>
</reference>
<dbReference type="HOGENOM" id="CLU_825193_0_0_9"/>
<evidence type="ECO:0000259" key="6">
    <source>
        <dbReference type="PROSITE" id="PS50943"/>
    </source>
</evidence>